<evidence type="ECO:0000256" key="7">
    <source>
        <dbReference type="ARBA" id="ARBA00022989"/>
    </source>
</evidence>
<keyword evidence="11" id="KW-1185">Reference proteome</keyword>
<accession>A0AAE3KZZ4</accession>
<keyword evidence="7 9" id="KW-1133">Transmembrane helix</keyword>
<proteinExistence type="predicted"/>
<comment type="subcellular location">
    <subcellularLocation>
        <location evidence="1">Cell membrane</location>
        <topology evidence="1">Multi-pass membrane protein</topology>
    </subcellularLocation>
</comment>
<evidence type="ECO:0000256" key="4">
    <source>
        <dbReference type="ARBA" id="ARBA00022597"/>
    </source>
</evidence>
<dbReference type="Proteomes" id="UP001205748">
    <property type="component" value="Unassembled WGS sequence"/>
</dbReference>
<organism evidence="10 11">
    <name type="scientific">Irregularibacter muris</name>
    <dbReference type="NCBI Taxonomy" id="1796619"/>
    <lineage>
        <taxon>Bacteria</taxon>
        <taxon>Bacillati</taxon>
        <taxon>Bacillota</taxon>
        <taxon>Clostridia</taxon>
        <taxon>Eubacteriales</taxon>
        <taxon>Eubacteriaceae</taxon>
        <taxon>Irregularibacter</taxon>
    </lineage>
</organism>
<evidence type="ECO:0000313" key="11">
    <source>
        <dbReference type="Proteomes" id="UP001205748"/>
    </source>
</evidence>
<dbReference type="EMBL" id="JANKAS010000006">
    <property type="protein sequence ID" value="MCR1898982.1"/>
    <property type="molecule type" value="Genomic_DNA"/>
</dbReference>
<dbReference type="InterPro" id="IPR004700">
    <property type="entry name" value="PTS_IIC_man"/>
</dbReference>
<evidence type="ECO:0000256" key="6">
    <source>
        <dbReference type="ARBA" id="ARBA00022692"/>
    </source>
</evidence>
<dbReference type="GO" id="GO:0005886">
    <property type="term" value="C:plasma membrane"/>
    <property type="evidence" value="ECO:0007669"/>
    <property type="project" value="UniProtKB-SubCell"/>
</dbReference>
<dbReference type="PANTHER" id="PTHR32502:SF8">
    <property type="entry name" value="N-ACETYLGALACTOSAMINE PERMEASE IIC COMPONENT 1"/>
    <property type="match status" value="1"/>
</dbReference>
<dbReference type="PANTHER" id="PTHR32502">
    <property type="entry name" value="N-ACETYLGALACTOSAMINE PERMEASE II COMPONENT-RELATED"/>
    <property type="match status" value="1"/>
</dbReference>
<evidence type="ECO:0000256" key="5">
    <source>
        <dbReference type="ARBA" id="ARBA00022683"/>
    </source>
</evidence>
<evidence type="ECO:0000256" key="8">
    <source>
        <dbReference type="ARBA" id="ARBA00023136"/>
    </source>
</evidence>
<feature type="transmembrane region" description="Helical" evidence="9">
    <location>
        <begin position="180"/>
        <end position="200"/>
    </location>
</feature>
<feature type="transmembrane region" description="Helical" evidence="9">
    <location>
        <begin position="207"/>
        <end position="239"/>
    </location>
</feature>
<evidence type="ECO:0000313" key="10">
    <source>
        <dbReference type="EMBL" id="MCR1898982.1"/>
    </source>
</evidence>
<keyword evidence="2" id="KW-0813">Transport</keyword>
<feature type="transmembrane region" description="Helical" evidence="9">
    <location>
        <begin position="140"/>
        <end position="160"/>
    </location>
</feature>
<dbReference type="Pfam" id="PF03609">
    <property type="entry name" value="EII-Sor"/>
    <property type="match status" value="1"/>
</dbReference>
<dbReference type="AlphaFoldDB" id="A0AAE3KZZ4"/>
<comment type="caution">
    <text evidence="10">The sequence shown here is derived from an EMBL/GenBank/DDBJ whole genome shotgun (WGS) entry which is preliminary data.</text>
</comment>
<sequence length="248" mass="26792">MILKAALVGIIYWIAMGRANYFFSFAFRKPVVLGVFIGLVFGDVKTGLLYGATIQLMYMGGIEAGGNIPSDQALAACIAIPVAIINNLDPAASVAIAVPFGVLGVLINNVRRTINSFYNTKADTFVENGEYDKLATFSFLLPWLTNGILYFTPVFIATLYGPNVIQAFLDIIPEWFMNGLANAGGMLPALGFALTLVIMGKKQYIPFFVLGFFLHAVMGFSMLTGAVLALCIAMIVSLFKQNEEGELA</sequence>
<feature type="transmembrane region" description="Helical" evidence="9">
    <location>
        <begin position="6"/>
        <end position="23"/>
    </location>
</feature>
<keyword evidence="8 9" id="KW-0472">Membrane</keyword>
<feature type="transmembrane region" description="Helical" evidence="9">
    <location>
        <begin position="91"/>
        <end position="110"/>
    </location>
</feature>
<dbReference type="PROSITE" id="PS51106">
    <property type="entry name" value="PTS_EIIC_TYPE_4"/>
    <property type="match status" value="1"/>
</dbReference>
<keyword evidence="6 9" id="KW-0812">Transmembrane</keyword>
<keyword evidence="5" id="KW-0598">Phosphotransferase system</keyword>
<dbReference type="InterPro" id="IPR050303">
    <property type="entry name" value="GatZ_KbaZ_carbometab"/>
</dbReference>
<keyword evidence="4 10" id="KW-0762">Sugar transport</keyword>
<evidence type="ECO:0000256" key="3">
    <source>
        <dbReference type="ARBA" id="ARBA00022475"/>
    </source>
</evidence>
<name>A0AAE3KZZ4_9FIRM</name>
<keyword evidence="3" id="KW-1003">Cell membrane</keyword>
<dbReference type="GO" id="GO:0009401">
    <property type="term" value="P:phosphoenolpyruvate-dependent sugar phosphotransferase system"/>
    <property type="evidence" value="ECO:0007669"/>
    <property type="project" value="UniProtKB-KW"/>
</dbReference>
<feature type="transmembrane region" description="Helical" evidence="9">
    <location>
        <begin position="30"/>
        <end position="50"/>
    </location>
</feature>
<evidence type="ECO:0000256" key="2">
    <source>
        <dbReference type="ARBA" id="ARBA00022448"/>
    </source>
</evidence>
<reference evidence="10" key="1">
    <citation type="submission" date="2022-07" db="EMBL/GenBank/DDBJ databases">
        <title>Enhanced cultured diversity of the mouse gut microbiota enables custom-made synthetic communities.</title>
        <authorList>
            <person name="Afrizal A."/>
        </authorList>
    </citation>
    <scope>NUCLEOTIDE SEQUENCE</scope>
    <source>
        <strain evidence="10">DSM 28593</strain>
    </source>
</reference>
<evidence type="ECO:0000256" key="9">
    <source>
        <dbReference type="SAM" id="Phobius"/>
    </source>
</evidence>
<gene>
    <name evidence="10" type="ORF">NSA47_08290</name>
</gene>
<evidence type="ECO:0000256" key="1">
    <source>
        <dbReference type="ARBA" id="ARBA00004651"/>
    </source>
</evidence>
<protein>
    <submittedName>
        <fullName evidence="10">PTS sugar transporter subunit IIC</fullName>
    </submittedName>
</protein>
<dbReference type="RefSeq" id="WP_257530858.1">
    <property type="nucleotide sequence ID" value="NZ_JANKAS010000006.1"/>
</dbReference>